<dbReference type="AlphaFoldDB" id="A0A8H7PV57"/>
<feature type="compositionally biased region" description="Polar residues" evidence="5">
    <location>
        <begin position="43"/>
        <end position="55"/>
    </location>
</feature>
<dbReference type="GO" id="GO:0031124">
    <property type="term" value="P:mRNA 3'-end processing"/>
    <property type="evidence" value="ECO:0007669"/>
    <property type="project" value="InterPro"/>
</dbReference>
<keyword evidence="2" id="KW-0677">Repeat</keyword>
<evidence type="ECO:0000259" key="6">
    <source>
        <dbReference type="Pfam" id="PF05843"/>
    </source>
</evidence>
<dbReference type="SUPFAM" id="SSF48452">
    <property type="entry name" value="TPR-like"/>
    <property type="match status" value="3"/>
</dbReference>
<sequence length="968" mass="109644">MDNPDIEDQPNNPSGTDSDTEMTSAPAADQQMDDHTDEHARSNGANEKANVSSAKKTPDPIVSAPGSWQIPPGALAANNAAATTNTKTSAPPVAAPTVMSKAAERIEKVEQRIREDQYDVDAWTILINETQSTGDLQVIRGVYERVLKVFPTSVGCYFSSCCVGNVKALGGTACRTPISGVVGVSNMIRVVPLARHWLGYLELELKHSNFNEVENLFTRCLKTVLSVDLWKFYLNYIRRINNTDDGKLESDTRVVIEKAYDYVLNNVGIDKDSGPIWSDYIFFLKNAETSNTWEEQRKMDSMRRIYQRAVSIPLNNVEHLWKEYDQWENGLNRLTAKNFLRERSSAYMTARTALHEMKAFSDIINKNVMATPTTWSESEVQQLDAWKQYISWETGNPLQLEDNNQVMERVVYAYQQALIYQRFYPEIWYGFANYYIEVDKPDRALAILSTGMEVLPSSLLLHFAYAQLCEVQKKGPEGRKTFDTLLEHLIEKINVLEKEANDEIEELTKTAAEERANMDLGDDIDGELRERLRSREKEIDKEKNKIKSEKDFKVAVLARSCSQVWITYMQYVRRSEGIKSARVIFSKARKFAHVTYHVFVASALMEFYNSKEPIVAGKIFELGLKSFGDDPDFVEQYLDFLIQLNDDNNTRALFERALAVMPNEQAASIWQKFANYEHKYGDMTGIEKVERRWREAFPSESKRKRYVLYFWYMTKTYCHCLLNKSYPPIARQSKAAPPIHVPTIVQQDQAPIVSDKRGKDRKGNRTLLDAYHPERYPRPDFNLWQAHTPTADQAPAASAPDTSGAPAPTGQAAHSQIPVSQQPPTGNLAKMDIDPSGGQSRWNQPASGALPEAIAYFLSQLPPAETFDGPIINAASFLDIVMSTAIPPPPRPPQIDDRPMRQSPPPAAGPGGSFRGGMGRGGLGRGRRPRDEFEDNNAPHMRGMGPNRPPEYDLFRQRQAKRRRDDQY</sequence>
<dbReference type="InterPro" id="IPR008847">
    <property type="entry name" value="Suf"/>
</dbReference>
<feature type="coiled-coil region" evidence="4">
    <location>
        <begin position="486"/>
        <end position="549"/>
    </location>
</feature>
<dbReference type="Proteomes" id="UP000654370">
    <property type="component" value="Unassembled WGS sequence"/>
</dbReference>
<dbReference type="OrthoDB" id="26282at2759"/>
<dbReference type="SMART" id="SM00386">
    <property type="entry name" value="HAT"/>
    <property type="match status" value="7"/>
</dbReference>
<accession>A0A8H7PV57</accession>
<dbReference type="InterPro" id="IPR045243">
    <property type="entry name" value="Rna14-like"/>
</dbReference>
<feature type="region of interest" description="Disordered" evidence="5">
    <location>
        <begin position="1"/>
        <end position="70"/>
    </location>
</feature>
<dbReference type="GO" id="GO:0005634">
    <property type="term" value="C:nucleus"/>
    <property type="evidence" value="ECO:0007669"/>
    <property type="project" value="UniProtKB-SubCell"/>
</dbReference>
<feature type="compositionally biased region" description="Gly residues" evidence="5">
    <location>
        <begin position="909"/>
        <end position="924"/>
    </location>
</feature>
<dbReference type="GO" id="GO:0003729">
    <property type="term" value="F:mRNA binding"/>
    <property type="evidence" value="ECO:0007669"/>
    <property type="project" value="TreeGrafter"/>
</dbReference>
<evidence type="ECO:0000256" key="1">
    <source>
        <dbReference type="ARBA" id="ARBA00004123"/>
    </source>
</evidence>
<feature type="region of interest" description="Disordered" evidence="5">
    <location>
        <begin position="748"/>
        <end position="774"/>
    </location>
</feature>
<feature type="compositionally biased region" description="Basic and acidic residues" evidence="5">
    <location>
        <begin position="32"/>
        <end position="41"/>
    </location>
</feature>
<evidence type="ECO:0000313" key="8">
    <source>
        <dbReference type="Proteomes" id="UP000654370"/>
    </source>
</evidence>
<dbReference type="InterPro" id="IPR011990">
    <property type="entry name" value="TPR-like_helical_dom_sf"/>
</dbReference>
<feature type="compositionally biased region" description="Basic and acidic residues" evidence="5">
    <location>
        <begin position="754"/>
        <end position="763"/>
    </location>
</feature>
<keyword evidence="3" id="KW-0539">Nucleus</keyword>
<keyword evidence="4" id="KW-0175">Coiled coil</keyword>
<protein>
    <recommendedName>
        <fullName evidence="6">Suppressor of forked domain-containing protein</fullName>
    </recommendedName>
</protein>
<evidence type="ECO:0000256" key="4">
    <source>
        <dbReference type="SAM" id="Coils"/>
    </source>
</evidence>
<dbReference type="PANTHER" id="PTHR19980:SF0">
    <property type="entry name" value="CLEAVAGE STIMULATION FACTOR SUBUNIT 3"/>
    <property type="match status" value="1"/>
</dbReference>
<proteinExistence type="predicted"/>
<feature type="compositionally biased region" description="Polar residues" evidence="5">
    <location>
        <begin position="9"/>
        <end position="23"/>
    </location>
</feature>
<name>A0A8H7PV57_MORIS</name>
<gene>
    <name evidence="7" type="ORF">INT43_003574</name>
</gene>
<feature type="region of interest" description="Disordered" evidence="5">
    <location>
        <begin position="885"/>
        <end position="968"/>
    </location>
</feature>
<evidence type="ECO:0000256" key="2">
    <source>
        <dbReference type="ARBA" id="ARBA00022737"/>
    </source>
</evidence>
<dbReference type="Pfam" id="PF05843">
    <property type="entry name" value="Suf"/>
    <property type="match status" value="2"/>
</dbReference>
<feature type="region of interest" description="Disordered" evidence="5">
    <location>
        <begin position="791"/>
        <end position="846"/>
    </location>
</feature>
<reference evidence="7" key="1">
    <citation type="submission" date="2020-12" db="EMBL/GenBank/DDBJ databases">
        <title>Metabolic potential, ecology and presence of endohyphal bacteria is reflected in genomic diversity of Mucoromycotina.</title>
        <authorList>
            <person name="Muszewska A."/>
            <person name="Okrasinska A."/>
            <person name="Steczkiewicz K."/>
            <person name="Drgas O."/>
            <person name="Orlowska M."/>
            <person name="Perlinska-Lenart U."/>
            <person name="Aleksandrzak-Piekarczyk T."/>
            <person name="Szatraj K."/>
            <person name="Zielenkiewicz U."/>
            <person name="Pilsyk S."/>
            <person name="Malc E."/>
            <person name="Mieczkowski P."/>
            <person name="Kruszewska J.S."/>
            <person name="Biernat P."/>
            <person name="Pawlowska J."/>
        </authorList>
    </citation>
    <scope>NUCLEOTIDE SEQUENCE</scope>
    <source>
        <strain evidence="7">WA0000067209</strain>
    </source>
</reference>
<evidence type="ECO:0000256" key="5">
    <source>
        <dbReference type="SAM" id="MobiDB-lite"/>
    </source>
</evidence>
<feature type="domain" description="Suppressor of forked" evidence="6">
    <location>
        <begin position="191"/>
        <end position="713"/>
    </location>
</feature>
<organism evidence="7 8">
    <name type="scientific">Mortierella isabellina</name>
    <name type="common">Filamentous fungus</name>
    <name type="synonym">Umbelopsis isabellina</name>
    <dbReference type="NCBI Taxonomy" id="91625"/>
    <lineage>
        <taxon>Eukaryota</taxon>
        <taxon>Fungi</taxon>
        <taxon>Fungi incertae sedis</taxon>
        <taxon>Mucoromycota</taxon>
        <taxon>Mucoromycotina</taxon>
        <taxon>Umbelopsidomycetes</taxon>
        <taxon>Umbelopsidales</taxon>
        <taxon>Umbelopsidaceae</taxon>
        <taxon>Umbelopsis</taxon>
    </lineage>
</organism>
<comment type="caution">
    <text evidence="7">The sequence shown here is derived from an EMBL/GenBank/DDBJ whole genome shotgun (WGS) entry which is preliminary data.</text>
</comment>
<feature type="compositionally biased region" description="Polar residues" evidence="5">
    <location>
        <begin position="837"/>
        <end position="846"/>
    </location>
</feature>
<dbReference type="EMBL" id="JAEPQZ010000006">
    <property type="protein sequence ID" value="KAG2179791.1"/>
    <property type="molecule type" value="Genomic_DNA"/>
</dbReference>
<feature type="compositionally biased region" description="Polar residues" evidence="5">
    <location>
        <begin position="812"/>
        <end position="825"/>
    </location>
</feature>
<keyword evidence="8" id="KW-1185">Reference proteome</keyword>
<dbReference type="PANTHER" id="PTHR19980">
    <property type="entry name" value="RNA CLEAVAGE STIMULATION FACTOR"/>
    <property type="match status" value="1"/>
</dbReference>
<comment type="subcellular location">
    <subcellularLocation>
        <location evidence="1">Nucleus</location>
    </subcellularLocation>
</comment>
<dbReference type="Gene3D" id="1.25.40.1040">
    <property type="match status" value="2"/>
</dbReference>
<evidence type="ECO:0000313" key="7">
    <source>
        <dbReference type="EMBL" id="KAG2179791.1"/>
    </source>
</evidence>
<feature type="domain" description="Suppressor of forked" evidence="6">
    <location>
        <begin position="105"/>
        <end position="153"/>
    </location>
</feature>
<dbReference type="InterPro" id="IPR003107">
    <property type="entry name" value="HAT"/>
</dbReference>
<evidence type="ECO:0000256" key="3">
    <source>
        <dbReference type="ARBA" id="ARBA00023242"/>
    </source>
</evidence>